<sequence>MPIASSSSATKTMAESSSCKIIKIEDSPEPPTNYSPTDVFTAPSTCSPPTPLIVMDPKDPESFLRRCAGHNKKTKARCSAVIGKNAKNTRLTFLPTCHAHKDQQTFAGWCQSMQKDGERCGRLFRWTPPYLELCDDHQGHPDTPCHFMSLPLELRQEVFRYLLPTQPISSSSYTSPPEALPQPQGPSGRTNPMLAARRAARHNTIAASPSQHHRLFPYPIINMLLVSRRIYEEVKDLLYSSVAFTIDIRRDGTFMCGRRLLEPMRADGSAHFTIDDAEKAAKRFTNTFDFAAVKNYNVDIMVENCIEDVRQAMTPNQHSWDEEVEIYDIRDYVGVVVAGILSKSRNLCRLNVRLGLSKFKWTPEDLLANTKTLVGPFERLRNVRQPKLCGVFDGATAENLMVNFPLIAGPSGFTDPNRARELTRLCLVPKLPTRIVLIGPRDPKFDEYKHRWEKRISEIANTLPEKPPIKRMFSEFKRFYTKLATLVPDVAHRRGKKAFLHRARVARENENVESFRHLRNELIEYWYLYLEQEEQRKKHMNLHMSQMLDSDTYPTHEPESTSPSSERSDSDCMMMEATRVQRKQHDKGHKRLAPVILSS</sequence>
<feature type="region of interest" description="Disordered" evidence="1">
    <location>
        <begin position="1"/>
        <end position="34"/>
    </location>
</feature>
<feature type="region of interest" description="Disordered" evidence="1">
    <location>
        <begin position="169"/>
        <end position="191"/>
    </location>
</feature>
<feature type="region of interest" description="Disordered" evidence="1">
    <location>
        <begin position="549"/>
        <end position="599"/>
    </location>
</feature>
<feature type="domain" description="Probable treble clef zinc finger" evidence="3">
    <location>
        <begin position="63"/>
        <end position="105"/>
    </location>
</feature>
<name>A0A6G1JUV4_9PLEO</name>
<dbReference type="Pfam" id="PF26648">
    <property type="entry name" value="zf_Tbcl_4"/>
    <property type="match status" value="1"/>
</dbReference>
<evidence type="ECO:0000313" key="5">
    <source>
        <dbReference type="EMBL" id="KAF2704001.1"/>
    </source>
</evidence>
<dbReference type="Proteomes" id="UP000799428">
    <property type="component" value="Unassembled WGS sequence"/>
</dbReference>
<feature type="compositionally biased region" description="Polar residues" evidence="1">
    <location>
        <begin position="1"/>
        <end position="19"/>
    </location>
</feature>
<evidence type="ECO:0000259" key="2">
    <source>
        <dbReference type="Pfam" id="PF24864"/>
    </source>
</evidence>
<dbReference type="InterPro" id="IPR058252">
    <property type="entry name" value="zf_Tbcl_4"/>
</dbReference>
<gene>
    <name evidence="5" type="ORF">K504DRAFT_168855</name>
</gene>
<evidence type="ECO:0000313" key="6">
    <source>
        <dbReference type="Proteomes" id="UP000799428"/>
    </source>
</evidence>
<feature type="domain" description="Probable treble clef zinc finger fungi" evidence="4">
    <location>
        <begin position="107"/>
        <end position="141"/>
    </location>
</feature>
<dbReference type="Pfam" id="PF26647">
    <property type="entry name" value="zf_Tbcl_3"/>
    <property type="match status" value="1"/>
</dbReference>
<feature type="compositionally biased region" description="Basic residues" evidence="1">
    <location>
        <begin position="580"/>
        <end position="592"/>
    </location>
</feature>
<evidence type="ECO:0000259" key="4">
    <source>
        <dbReference type="Pfam" id="PF26648"/>
    </source>
</evidence>
<proteinExistence type="predicted"/>
<dbReference type="AlphaFoldDB" id="A0A6G1JUV4"/>
<dbReference type="InterPro" id="IPR058251">
    <property type="entry name" value="zf_Tbcl_3"/>
</dbReference>
<dbReference type="EMBL" id="MU005784">
    <property type="protein sequence ID" value="KAF2704001.1"/>
    <property type="molecule type" value="Genomic_DNA"/>
</dbReference>
<reference evidence="5" key="1">
    <citation type="journal article" date="2020" name="Stud. Mycol.">
        <title>101 Dothideomycetes genomes: a test case for predicting lifestyles and emergence of pathogens.</title>
        <authorList>
            <person name="Haridas S."/>
            <person name="Albert R."/>
            <person name="Binder M."/>
            <person name="Bloem J."/>
            <person name="Labutti K."/>
            <person name="Salamov A."/>
            <person name="Andreopoulos B."/>
            <person name="Baker S."/>
            <person name="Barry K."/>
            <person name="Bills G."/>
            <person name="Bluhm B."/>
            <person name="Cannon C."/>
            <person name="Castanera R."/>
            <person name="Culley D."/>
            <person name="Daum C."/>
            <person name="Ezra D."/>
            <person name="Gonzalez J."/>
            <person name="Henrissat B."/>
            <person name="Kuo A."/>
            <person name="Liang C."/>
            <person name="Lipzen A."/>
            <person name="Lutzoni F."/>
            <person name="Magnuson J."/>
            <person name="Mondo S."/>
            <person name="Nolan M."/>
            <person name="Ohm R."/>
            <person name="Pangilinan J."/>
            <person name="Park H.-J."/>
            <person name="Ramirez L."/>
            <person name="Alfaro M."/>
            <person name="Sun H."/>
            <person name="Tritt A."/>
            <person name="Yoshinaga Y."/>
            <person name="Zwiers L.-H."/>
            <person name="Turgeon B."/>
            <person name="Goodwin S."/>
            <person name="Spatafora J."/>
            <person name="Crous P."/>
            <person name="Grigoriev I."/>
        </authorList>
    </citation>
    <scope>NUCLEOTIDE SEQUENCE</scope>
    <source>
        <strain evidence="5">CBS 279.74</strain>
    </source>
</reference>
<evidence type="ECO:0000256" key="1">
    <source>
        <dbReference type="SAM" id="MobiDB-lite"/>
    </source>
</evidence>
<dbReference type="InterPro" id="IPR056632">
    <property type="entry name" value="DUF7730"/>
</dbReference>
<feature type="domain" description="DUF7730" evidence="2">
    <location>
        <begin position="145"/>
        <end position="255"/>
    </location>
</feature>
<protein>
    <submittedName>
        <fullName evidence="5">Uncharacterized protein</fullName>
    </submittedName>
</protein>
<accession>A0A6G1JUV4</accession>
<dbReference type="OrthoDB" id="5600002at2759"/>
<dbReference type="PANTHER" id="PTHR38790">
    <property type="entry name" value="2EXR DOMAIN-CONTAINING PROTEIN-RELATED"/>
    <property type="match status" value="1"/>
</dbReference>
<organism evidence="5 6">
    <name type="scientific">Pleomassaria siparia CBS 279.74</name>
    <dbReference type="NCBI Taxonomy" id="1314801"/>
    <lineage>
        <taxon>Eukaryota</taxon>
        <taxon>Fungi</taxon>
        <taxon>Dikarya</taxon>
        <taxon>Ascomycota</taxon>
        <taxon>Pezizomycotina</taxon>
        <taxon>Dothideomycetes</taxon>
        <taxon>Pleosporomycetidae</taxon>
        <taxon>Pleosporales</taxon>
        <taxon>Pleomassariaceae</taxon>
        <taxon>Pleomassaria</taxon>
    </lineage>
</organism>
<keyword evidence="6" id="KW-1185">Reference proteome</keyword>
<evidence type="ECO:0000259" key="3">
    <source>
        <dbReference type="Pfam" id="PF26647"/>
    </source>
</evidence>
<dbReference type="Pfam" id="PF24864">
    <property type="entry name" value="DUF7730"/>
    <property type="match status" value="1"/>
</dbReference>